<evidence type="ECO:0000256" key="2">
    <source>
        <dbReference type="ARBA" id="ARBA00022574"/>
    </source>
</evidence>
<dbReference type="Pfam" id="PF00400">
    <property type="entry name" value="WD40"/>
    <property type="match status" value="1"/>
</dbReference>
<sequence length="2021" mass="213095">MRSISGVDELLEECSSDEEAKGCILTVDDVMLTDSDSDGEGPEVRSIPDKVQEPCPNTSTSFACQNFEGPVARIGQSDPSRNDTSSSYNPFSSMTLSEYASSSSSPPDFAPHTPTTSSFLPHLQPALAMPTKPPSPPDTDGSIESSSLSAGVLVVTATEASESEGSEGQADPTLRVEAQPAAASAELVPDDATEPSLRTSSTQPDAAAEPPAGAAPAVQLTALPEPLGIELRRVAADDVESYVAPSLPSVENDPPPQAVEQEMPVHEKMESESSEQAAGSQAVPQAAAAAEHAMPDEDLLSSGGDTSSDEDSSELLLRGLSPSLRALLSRSGPTPSTPSTPVEAVGVFEEEEETEPAGTRYPPWQEHLECLARATEAERSLVFEGLPTRSAAAGAPPEMAIPVLAATEAGLRNGAHDVTVGHGMGPAGMVHVSEPAALGAQLASSAVGMPTCLALHPTAGAAVGTSLGQVLLAPPAMLRGSPVGHTRSAQQVEPSKKLEAARLQMPAKRSVTALAFNSAGDHLITGSADGTLVLWDVLKRTSLKEIKGTHDGHPIVALAFVQLASAVGGGKSTLTGEILSADSHCTVRRHVVAKRGYMTLFRTVTNPIAKDTLIYAALPAPLPVFVKVPRHAGAGGAGDAPAPGVGESQDADVGKAYFFESSAVQNAPADTITRGLVCLVSTGRVLIVRLLPEQFMDIVARVPLPPGVSKATVPFACWKPCKRHRGQEGMELPTIAVAWGTHIVISQIQLAQVGEGADVGGGPALEVHTTMQWRSEEPVIGLQWLEEVALVAMTGRKQLLVYDVSDGGAELERVPARELPVQIPLSAGAAPGFHCAAAARGGQMLLLGPSGLQCIRLLTWRERVMALRENGDWPSAFRNALEVLIGRPRVVPGVQSAVDTEALVEAATPVLIQLLQEFLADALLGGKRSTSSPSPGSIEACAQLAVELCLLMDQTELLFREVFTRFEGIGARGTFLEALVPFVLEDRLTALAPEVMQALVEHFALQEQAARVEQCVLHMDIASLDFNQVARLCKRHRLYSALIHIFNRGLNDFVTPLLDLFDMLPDTPSAGDAGIAAGEDMQYLYKMLVYLRECFHGQCFPPGRGSLPPDQLPLLRAQLLATLLQTPAPSPGAGPVEHAYLRRLLRADAAATLAVLAEAFHGWDTTVEEMHSALTGAGSPADGEGTGAGTPADGGGTGKSACQAAAEAVMLITAEEARDVGCLERGKAKAPPTSRMAAWEYIAKFVAEGRAAVSTAQLLEMLEDFAVVVAEDADEVGDSGGMVEDVAGGVDESAERAGMSVVRTERAAGGGGRRATGRGKRCERFMIALMRAPCAEELQVAFGRGGGVGGEELERVRRLAKKGGASLVEALLHTCIIHARGSRATLKPAAGDLGWEEGVACSPRLVLLPADEPSLGGAGGVGSMWMETPLEAGRPVPQRDSEGSSAEEEDRVSGRWASVVLDEQQVRGLKEAVMAALPALTEADADATAALVVTRFADDNQRVLASLGAHPALQFQYLKGIMAAAAEARGECEGSGGSPRTSQGTGSAGLAELLQRGGMEVTEDMSELYIGLLAQFEPRSVRAFLEGGEAYHLERCLELCQRYHVADASAFLLERIGNVAEALALTLAELDTSIASLTSALGLRRQHRQSRGHRSKRPSTVEMLEASEAEVASAEASLEAAVSLCQRNTSRMEEEEGEALWLRLLDHCVGHLRRSLATAAAAPALLHDSLSPQAVASPRASHAAGGGRALRVFLTGMMEHVMVSMMGFVPTAVILRRILEHHSRDHLGDFRSTIMTVFGSYGYERTILETAKDVVDRDTHKRLQEQAVVMRRGHGPALRPGARCPVCGHHLLASASLSDTPGREAESHVDMAWATIVDDCRLYFRRDGQVVHRSCAELNAEDKPAAARGKAPGSASRSLGTPVECSTVSTSSASVSRASSTSLQNGPSRLQIFKMMEGDASKAIPSLVQSMDGRHDQNGSRNMTGPAGPRARSRRNPPGNLNNVPRGFSLPHDILPFAHDD</sequence>
<feature type="compositionally biased region" description="Gly residues" evidence="5">
    <location>
        <begin position="1184"/>
        <end position="1198"/>
    </location>
</feature>
<dbReference type="EMBL" id="LGRX02029171">
    <property type="protein sequence ID" value="KAK3247175.1"/>
    <property type="molecule type" value="Genomic_DNA"/>
</dbReference>
<proteinExistence type="inferred from homology"/>
<feature type="compositionally biased region" description="Low complexity" evidence="5">
    <location>
        <begin position="1926"/>
        <end position="1942"/>
    </location>
</feature>
<feature type="domain" description="Vacuolar protein sorting-associated protein 8 central" evidence="6">
    <location>
        <begin position="975"/>
        <end position="1160"/>
    </location>
</feature>
<dbReference type="GO" id="GO:0006623">
    <property type="term" value="P:protein targeting to vacuole"/>
    <property type="evidence" value="ECO:0007669"/>
    <property type="project" value="InterPro"/>
</dbReference>
<evidence type="ECO:0008006" key="10">
    <source>
        <dbReference type="Google" id="ProtNLM"/>
    </source>
</evidence>
<dbReference type="InterPro" id="IPR019775">
    <property type="entry name" value="WD40_repeat_CS"/>
</dbReference>
<evidence type="ECO:0000313" key="9">
    <source>
        <dbReference type="Proteomes" id="UP001190700"/>
    </source>
</evidence>
<dbReference type="PANTHER" id="PTHR12616:SF8">
    <property type="entry name" value="VACUOLAR PROTEIN SORTING-ASSOCIATED PROTEIN 8 HOMOLOG"/>
    <property type="match status" value="1"/>
</dbReference>
<feature type="domain" description="VPS8-like TPR-like repeats" evidence="7">
    <location>
        <begin position="1677"/>
        <end position="1826"/>
    </location>
</feature>
<dbReference type="PROSITE" id="PS50082">
    <property type="entry name" value="WD_REPEATS_2"/>
    <property type="match status" value="1"/>
</dbReference>
<feature type="compositionally biased region" description="Polar residues" evidence="5">
    <location>
        <begin position="77"/>
        <end position="91"/>
    </location>
</feature>
<keyword evidence="2 4" id="KW-0853">WD repeat</keyword>
<name>A0AAE0C424_9CHLO</name>
<evidence type="ECO:0000313" key="8">
    <source>
        <dbReference type="EMBL" id="KAK3247175.1"/>
    </source>
</evidence>
<gene>
    <name evidence="8" type="ORF">CYMTET_43317</name>
</gene>
<comment type="caution">
    <text evidence="8">The sequence shown here is derived from an EMBL/GenBank/DDBJ whole genome shotgun (WGS) entry which is preliminary data.</text>
</comment>
<dbReference type="PROSITE" id="PS00678">
    <property type="entry name" value="WD_REPEATS_1"/>
    <property type="match status" value="1"/>
</dbReference>
<dbReference type="InterPro" id="IPR036322">
    <property type="entry name" value="WD40_repeat_dom_sf"/>
</dbReference>
<dbReference type="GO" id="GO:0005770">
    <property type="term" value="C:late endosome"/>
    <property type="evidence" value="ECO:0007669"/>
    <property type="project" value="TreeGrafter"/>
</dbReference>
<evidence type="ECO:0000259" key="6">
    <source>
        <dbReference type="Pfam" id="PF12816"/>
    </source>
</evidence>
<keyword evidence="3" id="KW-0677">Repeat</keyword>
<evidence type="ECO:0000256" key="3">
    <source>
        <dbReference type="ARBA" id="ARBA00022737"/>
    </source>
</evidence>
<dbReference type="InterPro" id="IPR059070">
    <property type="entry name" value="TPR_VPS8_2"/>
</dbReference>
<dbReference type="InterPro" id="IPR045111">
    <property type="entry name" value="Vps41/Vps8"/>
</dbReference>
<dbReference type="Pfam" id="PF25066">
    <property type="entry name" value="TPR_VPS8_2"/>
    <property type="match status" value="1"/>
</dbReference>
<dbReference type="PANTHER" id="PTHR12616">
    <property type="entry name" value="VACUOLAR PROTEIN SORTING VPS41"/>
    <property type="match status" value="1"/>
</dbReference>
<dbReference type="GO" id="GO:0034058">
    <property type="term" value="P:endosomal vesicle fusion"/>
    <property type="evidence" value="ECO:0007669"/>
    <property type="project" value="TreeGrafter"/>
</dbReference>
<feature type="compositionally biased region" description="Polar residues" evidence="5">
    <location>
        <begin position="55"/>
        <end position="64"/>
    </location>
</feature>
<dbReference type="Proteomes" id="UP001190700">
    <property type="component" value="Unassembled WGS sequence"/>
</dbReference>
<feature type="compositionally biased region" description="Low complexity" evidence="5">
    <location>
        <begin position="326"/>
        <end position="347"/>
    </location>
</feature>
<evidence type="ECO:0000256" key="4">
    <source>
        <dbReference type="PROSITE-ProRule" id="PRU00221"/>
    </source>
</evidence>
<dbReference type="InterPro" id="IPR001680">
    <property type="entry name" value="WD40_rpt"/>
</dbReference>
<dbReference type="GO" id="GO:0030897">
    <property type="term" value="C:HOPS complex"/>
    <property type="evidence" value="ECO:0007669"/>
    <property type="project" value="TreeGrafter"/>
</dbReference>
<feature type="compositionally biased region" description="Low complexity" evidence="5">
    <location>
        <begin position="274"/>
        <end position="292"/>
    </location>
</feature>
<reference evidence="8 9" key="1">
    <citation type="journal article" date="2015" name="Genome Biol. Evol.">
        <title>Comparative Genomics of a Bacterivorous Green Alga Reveals Evolutionary Causalities and Consequences of Phago-Mixotrophic Mode of Nutrition.</title>
        <authorList>
            <person name="Burns J.A."/>
            <person name="Paasch A."/>
            <person name="Narechania A."/>
            <person name="Kim E."/>
        </authorList>
    </citation>
    <scope>NUCLEOTIDE SEQUENCE [LARGE SCALE GENOMIC DNA]</scope>
    <source>
        <strain evidence="8 9">PLY_AMNH</strain>
    </source>
</reference>
<feature type="region of interest" description="Disordered" evidence="5">
    <location>
        <begin position="1901"/>
        <end position="1944"/>
    </location>
</feature>
<evidence type="ECO:0000259" key="7">
    <source>
        <dbReference type="Pfam" id="PF25066"/>
    </source>
</evidence>
<comment type="similarity">
    <text evidence="1">Belongs to the VPS8 family.</text>
</comment>
<feature type="region of interest" description="Disordered" evidence="5">
    <location>
        <begin position="244"/>
        <end position="314"/>
    </location>
</feature>
<dbReference type="Gene3D" id="2.130.10.10">
    <property type="entry name" value="YVTN repeat-like/Quinoprotein amine dehydrogenase"/>
    <property type="match status" value="1"/>
</dbReference>
<dbReference type="InterPro" id="IPR025941">
    <property type="entry name" value="Vps8_central_dom"/>
</dbReference>
<feature type="compositionally biased region" description="Low complexity" evidence="5">
    <location>
        <begin position="92"/>
        <end position="105"/>
    </location>
</feature>
<feature type="region of interest" description="Disordered" evidence="5">
    <location>
        <begin position="1971"/>
        <end position="2021"/>
    </location>
</feature>
<accession>A0AAE0C424</accession>
<dbReference type="Pfam" id="PF23556">
    <property type="entry name" value="TPR_Vps41"/>
    <property type="match status" value="1"/>
</dbReference>
<dbReference type="Pfam" id="PF12816">
    <property type="entry name" value="TPR_Vps8"/>
    <property type="match status" value="1"/>
</dbReference>
<dbReference type="InterPro" id="IPR015943">
    <property type="entry name" value="WD40/YVTN_repeat-like_dom_sf"/>
</dbReference>
<feature type="repeat" description="WD" evidence="4">
    <location>
        <begin position="511"/>
        <end position="545"/>
    </location>
</feature>
<evidence type="ECO:0000256" key="1">
    <source>
        <dbReference type="ARBA" id="ARBA00009422"/>
    </source>
</evidence>
<dbReference type="SMART" id="SM00320">
    <property type="entry name" value="WD40"/>
    <property type="match status" value="1"/>
</dbReference>
<feature type="region of interest" description="Disordered" evidence="5">
    <location>
        <begin position="1174"/>
        <end position="1200"/>
    </location>
</feature>
<feature type="compositionally biased region" description="Basic and acidic residues" evidence="5">
    <location>
        <begin position="42"/>
        <end position="52"/>
    </location>
</feature>
<dbReference type="SUPFAM" id="SSF50978">
    <property type="entry name" value="WD40 repeat-like"/>
    <property type="match status" value="1"/>
</dbReference>
<protein>
    <recommendedName>
        <fullName evidence="10">Vacuolar protein sorting-associated protein 8 central domain-containing protein</fullName>
    </recommendedName>
</protein>
<feature type="region of interest" description="Disordered" evidence="5">
    <location>
        <begin position="32"/>
        <end position="219"/>
    </location>
</feature>
<feature type="region of interest" description="Disordered" evidence="5">
    <location>
        <begin position="326"/>
        <end position="362"/>
    </location>
</feature>
<feature type="compositionally biased region" description="Low complexity" evidence="5">
    <location>
        <begin position="204"/>
        <end position="217"/>
    </location>
</feature>
<feature type="region of interest" description="Disordered" evidence="5">
    <location>
        <begin position="1431"/>
        <end position="1452"/>
    </location>
</feature>
<dbReference type="PROSITE" id="PS50294">
    <property type="entry name" value="WD_REPEATS_REGION"/>
    <property type="match status" value="1"/>
</dbReference>
<organism evidence="8 9">
    <name type="scientific">Cymbomonas tetramitiformis</name>
    <dbReference type="NCBI Taxonomy" id="36881"/>
    <lineage>
        <taxon>Eukaryota</taxon>
        <taxon>Viridiplantae</taxon>
        <taxon>Chlorophyta</taxon>
        <taxon>Pyramimonadophyceae</taxon>
        <taxon>Pyramimonadales</taxon>
        <taxon>Pyramimonadaceae</taxon>
        <taxon>Cymbomonas</taxon>
    </lineage>
</organism>
<keyword evidence="9" id="KW-1185">Reference proteome</keyword>
<evidence type="ECO:0000256" key="5">
    <source>
        <dbReference type="SAM" id="MobiDB-lite"/>
    </source>
</evidence>